<protein>
    <submittedName>
        <fullName evidence="1">Uncharacterized protein</fullName>
    </submittedName>
</protein>
<evidence type="ECO:0000313" key="1">
    <source>
        <dbReference type="EMBL" id="BCJ93346.1"/>
    </source>
</evidence>
<dbReference type="KEGG" id="acel:acsn021_09150"/>
<proteinExistence type="predicted"/>
<dbReference type="AlphaFoldDB" id="A0A6S6QUI5"/>
<sequence length="103" mass="11821">MFITSFAVNPSGQSLNGTLYSKLETGVIVAIAPNGNMKPLYFEYKDLSGNDNYIKINEVFDPKEDYYAGLPMIVYSCTAFISNKCQPCLLRYHILEHFWELMY</sequence>
<name>A0A6S6QUI5_9FIRM</name>
<dbReference type="Proteomes" id="UP000515561">
    <property type="component" value="Chromosome"/>
</dbReference>
<gene>
    <name evidence="1" type="ORF">acsn021_09150</name>
</gene>
<organism evidence="1 2">
    <name type="scientific">Anaerocolumna cellulosilytica</name>
    <dbReference type="NCBI Taxonomy" id="433286"/>
    <lineage>
        <taxon>Bacteria</taxon>
        <taxon>Bacillati</taxon>
        <taxon>Bacillota</taxon>
        <taxon>Clostridia</taxon>
        <taxon>Lachnospirales</taxon>
        <taxon>Lachnospiraceae</taxon>
        <taxon>Anaerocolumna</taxon>
    </lineage>
</organism>
<dbReference type="EMBL" id="AP023367">
    <property type="protein sequence ID" value="BCJ93346.1"/>
    <property type="molecule type" value="Genomic_DNA"/>
</dbReference>
<reference evidence="1 2" key="1">
    <citation type="journal article" date="2016" name="Int. J. Syst. Evol. Microbiol.">
        <title>Descriptions of Anaerotaenia torta gen. nov., sp. nov. and Anaerocolumna cellulosilytica gen. nov., sp. nov. isolated from a methanogenic reactor of cattle waste.</title>
        <authorList>
            <person name="Uek A."/>
            <person name="Ohtaki Y."/>
            <person name="Kaku N."/>
            <person name="Ueki K."/>
        </authorList>
    </citation>
    <scope>NUCLEOTIDE SEQUENCE [LARGE SCALE GENOMIC DNA]</scope>
    <source>
        <strain evidence="1 2">SN021</strain>
    </source>
</reference>
<keyword evidence="2" id="KW-1185">Reference proteome</keyword>
<evidence type="ECO:0000313" key="2">
    <source>
        <dbReference type="Proteomes" id="UP000515561"/>
    </source>
</evidence>
<accession>A0A6S6QUI5</accession>
<dbReference type="RefSeq" id="WP_184090388.1">
    <property type="nucleotide sequence ID" value="NZ_AP023367.1"/>
</dbReference>